<comment type="caution">
    <text evidence="3">The sequence shown here is derived from an EMBL/GenBank/DDBJ whole genome shotgun (WGS) entry which is preliminary data.</text>
</comment>
<dbReference type="Proteomes" id="UP000294832">
    <property type="component" value="Unassembled WGS sequence"/>
</dbReference>
<dbReference type="InterPro" id="IPR011335">
    <property type="entry name" value="Restrct_endonuc-II-like"/>
</dbReference>
<proteinExistence type="inferred from homology"/>
<dbReference type="Pfam" id="PF02021">
    <property type="entry name" value="UPF0102"/>
    <property type="match status" value="1"/>
</dbReference>
<gene>
    <name evidence="3" type="ORF">EDC91_1366</name>
</gene>
<sequence length="108" mass="12338">MTTGKDAEQLARRFLERQGLKFVEQNVRYPFGELDLVMKQGSDWVFVEVKYRATKGFGGALQALSAAQRQRIRKAASLYLQLHNIRDRCRFDVVAIDGTEVNWLAGAF</sequence>
<reference evidence="3 4" key="1">
    <citation type="submission" date="2019-03" db="EMBL/GenBank/DDBJ databases">
        <title>Freshwater and sediment microbial communities from various areas in North America, analyzing microbe dynamics in response to fracking.</title>
        <authorList>
            <person name="Lamendella R."/>
        </authorList>
    </citation>
    <scope>NUCLEOTIDE SEQUENCE [LARGE SCALE GENOMIC DNA]</scope>
    <source>
        <strain evidence="3 4">74A</strain>
    </source>
</reference>
<evidence type="ECO:0000313" key="4">
    <source>
        <dbReference type="Proteomes" id="UP000294832"/>
    </source>
</evidence>
<dbReference type="EMBL" id="SLWF01000036">
    <property type="protein sequence ID" value="TCN78896.1"/>
    <property type="molecule type" value="Genomic_DNA"/>
</dbReference>
<accession>A0A4R2F1Z3</accession>
<name>A0A4R2F1Z3_9GAMM</name>
<keyword evidence="4" id="KW-1185">Reference proteome</keyword>
<dbReference type="CDD" id="cd20736">
    <property type="entry name" value="PoNe_Nuclease"/>
    <property type="match status" value="1"/>
</dbReference>
<comment type="similarity">
    <text evidence="1 2">Belongs to the UPF0102 family.</text>
</comment>
<dbReference type="PANTHER" id="PTHR34039">
    <property type="entry name" value="UPF0102 PROTEIN YRAN"/>
    <property type="match status" value="1"/>
</dbReference>
<evidence type="ECO:0000256" key="2">
    <source>
        <dbReference type="HAMAP-Rule" id="MF_00048"/>
    </source>
</evidence>
<dbReference type="InterPro" id="IPR003509">
    <property type="entry name" value="UPF0102_YraN-like"/>
</dbReference>
<evidence type="ECO:0000256" key="1">
    <source>
        <dbReference type="ARBA" id="ARBA00006738"/>
    </source>
</evidence>
<evidence type="ECO:0000313" key="3">
    <source>
        <dbReference type="EMBL" id="TCN78896.1"/>
    </source>
</evidence>
<dbReference type="InterPro" id="IPR011856">
    <property type="entry name" value="tRNA_endonuc-like_dom_sf"/>
</dbReference>
<dbReference type="SUPFAM" id="SSF52980">
    <property type="entry name" value="Restriction endonuclease-like"/>
    <property type="match status" value="1"/>
</dbReference>
<dbReference type="NCBIfam" id="NF009150">
    <property type="entry name" value="PRK12497.1-3"/>
    <property type="match status" value="1"/>
</dbReference>
<keyword evidence="3" id="KW-0540">Nuclease</keyword>
<dbReference type="OrthoDB" id="9794876at2"/>
<dbReference type="GO" id="GO:0003676">
    <property type="term" value="F:nucleic acid binding"/>
    <property type="evidence" value="ECO:0007669"/>
    <property type="project" value="InterPro"/>
</dbReference>
<keyword evidence="3" id="KW-0378">Hydrolase</keyword>
<dbReference type="NCBIfam" id="TIGR00252">
    <property type="entry name" value="YraN family protein"/>
    <property type="match status" value="1"/>
</dbReference>
<dbReference type="GO" id="GO:0004519">
    <property type="term" value="F:endonuclease activity"/>
    <property type="evidence" value="ECO:0007669"/>
    <property type="project" value="UniProtKB-KW"/>
</dbReference>
<dbReference type="HAMAP" id="MF_00048">
    <property type="entry name" value="UPF0102"/>
    <property type="match status" value="1"/>
</dbReference>
<keyword evidence="3" id="KW-0255">Endonuclease</keyword>
<dbReference type="AlphaFoldDB" id="A0A4R2F1Z3"/>
<dbReference type="PANTHER" id="PTHR34039:SF1">
    <property type="entry name" value="UPF0102 PROTEIN YRAN"/>
    <property type="match status" value="1"/>
</dbReference>
<organism evidence="3 4">
    <name type="scientific">Shewanella fodinae</name>
    <dbReference type="NCBI Taxonomy" id="552357"/>
    <lineage>
        <taxon>Bacteria</taxon>
        <taxon>Pseudomonadati</taxon>
        <taxon>Pseudomonadota</taxon>
        <taxon>Gammaproteobacteria</taxon>
        <taxon>Alteromonadales</taxon>
        <taxon>Shewanellaceae</taxon>
        <taxon>Shewanella</taxon>
    </lineage>
</organism>
<protein>
    <recommendedName>
        <fullName evidence="2">UPF0102 protein EDC91_1366</fullName>
    </recommendedName>
</protein>
<dbReference type="Gene3D" id="3.40.1350.10">
    <property type="match status" value="1"/>
</dbReference>
<dbReference type="RefSeq" id="WP_133040306.1">
    <property type="nucleotide sequence ID" value="NZ_SLWF01000036.1"/>
</dbReference>